<gene>
    <name evidence="2" type="ORF">JDV75_10595</name>
</gene>
<evidence type="ECO:0000256" key="1">
    <source>
        <dbReference type="SAM" id="Phobius"/>
    </source>
</evidence>
<reference evidence="2" key="1">
    <citation type="submission" date="2020-12" db="EMBL/GenBank/DDBJ databases">
        <title>Genome public.</title>
        <authorList>
            <person name="Sun Q."/>
        </authorList>
    </citation>
    <scope>NUCLEOTIDE SEQUENCE</scope>
    <source>
        <strain evidence="2">CCM 8863</strain>
    </source>
</reference>
<dbReference type="AlphaFoldDB" id="A0A934M830"/>
<keyword evidence="1" id="KW-1133">Transmembrane helix</keyword>
<keyword evidence="3" id="KW-1185">Reference proteome</keyword>
<sequence length="65" mass="6616">MAFESDSDTRRTLGPAVASVVVGVILGGVAVIGVAKLSGQDQIPQDQIISSDEALLGGAEYGTRE</sequence>
<evidence type="ECO:0000313" key="3">
    <source>
        <dbReference type="Proteomes" id="UP000645966"/>
    </source>
</evidence>
<feature type="transmembrane region" description="Helical" evidence="1">
    <location>
        <begin position="12"/>
        <end position="35"/>
    </location>
</feature>
<evidence type="ECO:0000313" key="2">
    <source>
        <dbReference type="EMBL" id="MBI8990199.1"/>
    </source>
</evidence>
<proteinExistence type="predicted"/>
<dbReference type="EMBL" id="JAEIOS010000015">
    <property type="protein sequence ID" value="MBI8990199.1"/>
    <property type="molecule type" value="Genomic_DNA"/>
</dbReference>
<accession>A0A934M830</accession>
<keyword evidence="1" id="KW-0812">Transmembrane</keyword>
<organism evidence="2 3">
    <name type="scientific">Corynebacterium meridianum</name>
    <dbReference type="NCBI Taxonomy" id="2765363"/>
    <lineage>
        <taxon>Bacteria</taxon>
        <taxon>Bacillati</taxon>
        <taxon>Actinomycetota</taxon>
        <taxon>Actinomycetes</taxon>
        <taxon>Mycobacteriales</taxon>
        <taxon>Corynebacteriaceae</taxon>
        <taxon>Corynebacterium</taxon>
    </lineage>
</organism>
<name>A0A934M830_9CORY</name>
<comment type="caution">
    <text evidence="2">The sequence shown here is derived from an EMBL/GenBank/DDBJ whole genome shotgun (WGS) entry which is preliminary data.</text>
</comment>
<dbReference type="RefSeq" id="WP_198739217.1">
    <property type="nucleotide sequence ID" value="NZ_JAEIOS010000015.1"/>
</dbReference>
<dbReference type="Pfam" id="PF11021">
    <property type="entry name" value="DUF2613"/>
    <property type="match status" value="1"/>
</dbReference>
<keyword evidence="1" id="KW-0472">Membrane</keyword>
<protein>
    <submittedName>
        <fullName evidence="2">DUF2613 domain-containing protein</fullName>
    </submittedName>
</protein>
<dbReference type="InterPro" id="IPR022566">
    <property type="entry name" value="DUF2613"/>
</dbReference>
<dbReference type="Proteomes" id="UP000645966">
    <property type="component" value="Unassembled WGS sequence"/>
</dbReference>